<keyword evidence="2 4" id="KW-0238">DNA-binding</keyword>
<evidence type="ECO:0000313" key="7">
    <source>
        <dbReference type="Proteomes" id="UP001429580"/>
    </source>
</evidence>
<reference evidence="6 7" key="1">
    <citation type="submission" date="2020-03" db="EMBL/GenBank/DDBJ databases">
        <title>Genomic Encyclopedia of Type Strains, Phase IV (KMG-IV): sequencing the most valuable type-strain genomes for metagenomic binning, comparative biology and taxonomic classification.</title>
        <authorList>
            <person name="Goeker M."/>
        </authorList>
    </citation>
    <scope>NUCLEOTIDE SEQUENCE [LARGE SCALE GENOMIC DNA]</scope>
    <source>
        <strain evidence="6 7">DSM 103870</strain>
    </source>
</reference>
<evidence type="ECO:0000256" key="2">
    <source>
        <dbReference type="ARBA" id="ARBA00023125"/>
    </source>
</evidence>
<feature type="DNA-binding region" description="H-T-H motif" evidence="4">
    <location>
        <begin position="29"/>
        <end position="48"/>
    </location>
</feature>
<accession>A0ABX0V1V3</accession>
<keyword evidence="1" id="KW-0805">Transcription regulation</keyword>
<protein>
    <submittedName>
        <fullName evidence="6">AcrR family transcriptional regulator</fullName>
    </submittedName>
</protein>
<dbReference type="SUPFAM" id="SSF46689">
    <property type="entry name" value="Homeodomain-like"/>
    <property type="match status" value="1"/>
</dbReference>
<dbReference type="InterPro" id="IPR001647">
    <property type="entry name" value="HTH_TetR"/>
</dbReference>
<organism evidence="6 7">
    <name type="scientific">Pseudochelatococcus lubricantis</name>
    <dbReference type="NCBI Taxonomy" id="1538102"/>
    <lineage>
        <taxon>Bacteria</taxon>
        <taxon>Pseudomonadati</taxon>
        <taxon>Pseudomonadota</taxon>
        <taxon>Alphaproteobacteria</taxon>
        <taxon>Hyphomicrobiales</taxon>
        <taxon>Chelatococcaceae</taxon>
        <taxon>Pseudochelatococcus</taxon>
    </lineage>
</organism>
<dbReference type="PANTHER" id="PTHR47506:SF1">
    <property type="entry name" value="HTH-TYPE TRANSCRIPTIONAL REGULATOR YJDC"/>
    <property type="match status" value="1"/>
</dbReference>
<dbReference type="Pfam" id="PF16925">
    <property type="entry name" value="TetR_C_13"/>
    <property type="match status" value="1"/>
</dbReference>
<dbReference type="PRINTS" id="PR00455">
    <property type="entry name" value="HTHTETR"/>
</dbReference>
<keyword evidence="3" id="KW-0804">Transcription</keyword>
<gene>
    <name evidence="6" type="ORF">FHS82_003041</name>
</gene>
<dbReference type="PANTHER" id="PTHR47506">
    <property type="entry name" value="TRANSCRIPTIONAL REGULATORY PROTEIN"/>
    <property type="match status" value="1"/>
</dbReference>
<evidence type="ECO:0000313" key="6">
    <source>
        <dbReference type="EMBL" id="NIJ59186.1"/>
    </source>
</evidence>
<dbReference type="Pfam" id="PF00440">
    <property type="entry name" value="TetR_N"/>
    <property type="match status" value="1"/>
</dbReference>
<proteinExistence type="predicted"/>
<dbReference type="Proteomes" id="UP001429580">
    <property type="component" value="Unassembled WGS sequence"/>
</dbReference>
<sequence>MGRPREFDEAAVLDASAKQFRVRGFADTSTEQLCEAAGVKRSSLYNTFISKDELFIRSLERHISVALDAQKAILTENALSGCERLAALFDLILEEEGSARKKGHAAGCMIVASRMAPGIGDREPRVQRILDRFMDRQLSLVAEAVASGRLDGSLRNDLSPRDAALMIVSAISGIRVLSQSGTGVSSLRKVADLHLDSLRA</sequence>
<dbReference type="InterPro" id="IPR036271">
    <property type="entry name" value="Tet_transcr_reg_TetR-rel_C_sf"/>
</dbReference>
<dbReference type="SUPFAM" id="SSF48498">
    <property type="entry name" value="Tetracyclin repressor-like, C-terminal domain"/>
    <property type="match status" value="1"/>
</dbReference>
<evidence type="ECO:0000259" key="5">
    <source>
        <dbReference type="PROSITE" id="PS50977"/>
    </source>
</evidence>
<dbReference type="Gene3D" id="1.10.357.10">
    <property type="entry name" value="Tetracycline Repressor, domain 2"/>
    <property type="match status" value="1"/>
</dbReference>
<dbReference type="PROSITE" id="PS50977">
    <property type="entry name" value="HTH_TETR_2"/>
    <property type="match status" value="1"/>
</dbReference>
<keyword evidence="7" id="KW-1185">Reference proteome</keyword>
<dbReference type="Gene3D" id="1.10.10.60">
    <property type="entry name" value="Homeodomain-like"/>
    <property type="match status" value="1"/>
</dbReference>
<dbReference type="InterPro" id="IPR009057">
    <property type="entry name" value="Homeodomain-like_sf"/>
</dbReference>
<dbReference type="EMBL" id="JAASQI010000007">
    <property type="protein sequence ID" value="NIJ59186.1"/>
    <property type="molecule type" value="Genomic_DNA"/>
</dbReference>
<comment type="caution">
    <text evidence="6">The sequence shown here is derived from an EMBL/GenBank/DDBJ whole genome shotgun (WGS) entry which is preliminary data.</text>
</comment>
<name>A0ABX0V1V3_9HYPH</name>
<dbReference type="InterPro" id="IPR011075">
    <property type="entry name" value="TetR_C"/>
</dbReference>
<evidence type="ECO:0000256" key="4">
    <source>
        <dbReference type="PROSITE-ProRule" id="PRU00335"/>
    </source>
</evidence>
<evidence type="ECO:0000256" key="1">
    <source>
        <dbReference type="ARBA" id="ARBA00023015"/>
    </source>
</evidence>
<evidence type="ECO:0000256" key="3">
    <source>
        <dbReference type="ARBA" id="ARBA00023163"/>
    </source>
</evidence>
<feature type="domain" description="HTH tetR-type" evidence="5">
    <location>
        <begin position="6"/>
        <end position="66"/>
    </location>
</feature>